<dbReference type="InterPro" id="IPR004827">
    <property type="entry name" value="bZIP"/>
</dbReference>
<organism evidence="9 10">
    <name type="scientific">Rhizophagus irregularis (strain DAOM 197198w)</name>
    <name type="common">Glomus intraradices</name>
    <dbReference type="NCBI Taxonomy" id="1432141"/>
    <lineage>
        <taxon>Eukaryota</taxon>
        <taxon>Fungi</taxon>
        <taxon>Fungi incertae sedis</taxon>
        <taxon>Mucoromycota</taxon>
        <taxon>Glomeromycotina</taxon>
        <taxon>Glomeromycetes</taxon>
        <taxon>Glomerales</taxon>
        <taxon>Glomeraceae</taxon>
        <taxon>Rhizophagus</taxon>
    </lineage>
</organism>
<feature type="compositionally biased region" description="Low complexity" evidence="7">
    <location>
        <begin position="168"/>
        <end position="177"/>
    </location>
</feature>
<dbReference type="OrthoDB" id="5571888at2759"/>
<dbReference type="Gene3D" id="1.20.5.170">
    <property type="match status" value="1"/>
</dbReference>
<feature type="compositionally biased region" description="Basic and acidic residues" evidence="7">
    <location>
        <begin position="178"/>
        <end position="198"/>
    </location>
</feature>
<evidence type="ECO:0000256" key="3">
    <source>
        <dbReference type="ARBA" id="ARBA00023015"/>
    </source>
</evidence>
<name>A0A015LXQ0_RHIIW</name>
<dbReference type="PROSITE" id="PS50217">
    <property type="entry name" value="BZIP"/>
    <property type="match status" value="1"/>
</dbReference>
<dbReference type="PANTHER" id="PTHR47416">
    <property type="entry name" value="BASIC-LEUCINE ZIPPER TRANSCRIPTION FACTOR F-RELATED"/>
    <property type="match status" value="1"/>
</dbReference>
<dbReference type="GO" id="GO:0003677">
    <property type="term" value="F:DNA binding"/>
    <property type="evidence" value="ECO:0007669"/>
    <property type="project" value="UniProtKB-KW"/>
</dbReference>
<dbReference type="PANTHER" id="PTHR47416:SF8">
    <property type="entry name" value="BASIC-LEUCINE ZIPPER TRANSCRIPTION FACTOR E-RELATED"/>
    <property type="match status" value="1"/>
</dbReference>
<evidence type="ECO:0000256" key="4">
    <source>
        <dbReference type="ARBA" id="ARBA00023125"/>
    </source>
</evidence>
<keyword evidence="4" id="KW-0238">DNA-binding</keyword>
<dbReference type="InterPro" id="IPR046347">
    <property type="entry name" value="bZIP_sf"/>
</dbReference>
<dbReference type="EMBL" id="JEMT01010927">
    <property type="protein sequence ID" value="EXX77481.1"/>
    <property type="molecule type" value="Genomic_DNA"/>
</dbReference>
<dbReference type="SUPFAM" id="SSF57959">
    <property type="entry name" value="Leucine zipper domain"/>
    <property type="match status" value="1"/>
</dbReference>
<dbReference type="GO" id="GO:0003700">
    <property type="term" value="F:DNA-binding transcription factor activity"/>
    <property type="evidence" value="ECO:0007669"/>
    <property type="project" value="InterPro"/>
</dbReference>
<keyword evidence="6" id="KW-0539">Nucleus</keyword>
<evidence type="ECO:0000313" key="10">
    <source>
        <dbReference type="Proteomes" id="UP000022910"/>
    </source>
</evidence>
<dbReference type="GO" id="GO:0005634">
    <property type="term" value="C:nucleus"/>
    <property type="evidence" value="ECO:0007669"/>
    <property type="project" value="UniProtKB-SubCell"/>
</dbReference>
<comment type="caution">
    <text evidence="9">The sequence shown here is derived from an EMBL/GenBank/DDBJ whole genome shotgun (WGS) entry which is preliminary data.</text>
</comment>
<evidence type="ECO:0000256" key="5">
    <source>
        <dbReference type="ARBA" id="ARBA00023163"/>
    </source>
</evidence>
<feature type="region of interest" description="Disordered" evidence="7">
    <location>
        <begin position="146"/>
        <end position="205"/>
    </location>
</feature>
<dbReference type="HOGENOM" id="CLU_497954_0_0_1"/>
<dbReference type="CDD" id="cd14810">
    <property type="entry name" value="bZIP_u1"/>
    <property type="match status" value="1"/>
</dbReference>
<comment type="subcellular location">
    <subcellularLocation>
        <location evidence="1">Nucleus</location>
    </subcellularLocation>
</comment>
<evidence type="ECO:0000259" key="8">
    <source>
        <dbReference type="PROSITE" id="PS50217"/>
    </source>
</evidence>
<comment type="similarity">
    <text evidence="2">Belongs to the bZIP family.</text>
</comment>
<evidence type="ECO:0000256" key="2">
    <source>
        <dbReference type="ARBA" id="ARBA00007163"/>
    </source>
</evidence>
<feature type="region of interest" description="Disordered" evidence="7">
    <location>
        <begin position="255"/>
        <end position="323"/>
    </location>
</feature>
<dbReference type="SMR" id="A0A015LXQ0"/>
<dbReference type="STRING" id="1432141.A0A015LXQ0"/>
<dbReference type="AlphaFoldDB" id="A0A015LXQ0"/>
<keyword evidence="10" id="KW-1185">Reference proteome</keyword>
<evidence type="ECO:0000256" key="7">
    <source>
        <dbReference type="SAM" id="MobiDB-lite"/>
    </source>
</evidence>
<evidence type="ECO:0000313" key="9">
    <source>
        <dbReference type="EMBL" id="EXX77481.1"/>
    </source>
</evidence>
<dbReference type="Pfam" id="PF07716">
    <property type="entry name" value="bZIP_2"/>
    <property type="match status" value="1"/>
</dbReference>
<keyword evidence="5" id="KW-0804">Transcription</keyword>
<evidence type="ECO:0000256" key="6">
    <source>
        <dbReference type="ARBA" id="ARBA00023242"/>
    </source>
</evidence>
<dbReference type="Proteomes" id="UP000022910">
    <property type="component" value="Unassembled WGS sequence"/>
</dbReference>
<dbReference type="SMART" id="SM00338">
    <property type="entry name" value="BRLZ"/>
    <property type="match status" value="1"/>
</dbReference>
<accession>A0A015LXQ0</accession>
<gene>
    <name evidence="9" type="ORF">RirG_023380</name>
</gene>
<dbReference type="PROSITE" id="PS00036">
    <property type="entry name" value="BZIP_BASIC"/>
    <property type="match status" value="1"/>
</dbReference>
<feature type="compositionally biased region" description="Low complexity" evidence="7">
    <location>
        <begin position="274"/>
        <end position="299"/>
    </location>
</feature>
<evidence type="ECO:0000256" key="1">
    <source>
        <dbReference type="ARBA" id="ARBA00004123"/>
    </source>
</evidence>
<feature type="domain" description="BZIP" evidence="8">
    <location>
        <begin position="191"/>
        <end position="254"/>
    </location>
</feature>
<proteinExistence type="inferred from homology"/>
<protein>
    <recommendedName>
        <fullName evidence="8">BZIP domain-containing protein</fullName>
    </recommendedName>
</protein>
<reference evidence="9 10" key="1">
    <citation type="submission" date="2014-02" db="EMBL/GenBank/DDBJ databases">
        <title>Single nucleus genome sequencing reveals high similarity among nuclei of an endomycorrhizal fungus.</title>
        <authorList>
            <person name="Lin K."/>
            <person name="Geurts R."/>
            <person name="Zhang Z."/>
            <person name="Limpens E."/>
            <person name="Saunders D.G."/>
            <person name="Mu D."/>
            <person name="Pang E."/>
            <person name="Cao H."/>
            <person name="Cha H."/>
            <person name="Lin T."/>
            <person name="Zhou Q."/>
            <person name="Shang Y."/>
            <person name="Li Y."/>
            <person name="Ivanov S."/>
            <person name="Sharma T."/>
            <person name="Velzen R.V."/>
            <person name="Ruijter N.D."/>
            <person name="Aanen D.K."/>
            <person name="Win J."/>
            <person name="Kamoun S."/>
            <person name="Bisseling T."/>
            <person name="Huang S."/>
        </authorList>
    </citation>
    <scope>NUCLEOTIDE SEQUENCE [LARGE SCALE GENOMIC DNA]</scope>
    <source>
        <strain evidence="10">DAOM197198w</strain>
    </source>
</reference>
<sequence length="547" mass="61941">MAMSRNFSGNDPNSYGSDDAFDTYIDMDFLRNNAMEEDVDYRNMSNSDLFRYYLEDELIKDTEVLDQPPPPTTYSAPMQTVTSDFSLVTSPVPIAEDLKLTSVPVIEETNETAQQAIATTAVGPSLAILNAQLAELLAKLPTIKQEATSDKITSPTSPKSNATQTLKSSNLLNNNNAHKSDDNNQVDMKKLSSKERRQIRNKISARNFRVRRKEYIQNLETTKEQQQEEINLLRQALLHLQEENTKLQQEIEELRKQKQQNTKPIVASPPSPPHISSSATTSKDNSTISSSSKFTNNNSRPNVDQIKGALPSVPPHQPSSPASRYLVIPNVNKDASPSSSSANQKTWQDSRVRVQTTFIPEFNLDKHLFKEKSTLSYLDFQSYPYRYPSMIDLIEFSQSVDGQRFWLAYVLISTVMQQMTNLFIEAVCATPKNRMISALFPNVKTPALEHANETHLQSFNEEEKESEKNLQSSLEDEQLNSEVKVQEASMLDNNTMVESVKEASVLDWLYDAMVKHVVEQSQMEAKMAELSDWVGEEWDDNVLPFLF</sequence>
<keyword evidence="3" id="KW-0805">Transcription regulation</keyword>
<feature type="compositionally biased region" description="Polar residues" evidence="7">
    <location>
        <begin position="150"/>
        <end position="167"/>
    </location>
</feature>